<evidence type="ECO:0000259" key="7">
    <source>
        <dbReference type="Pfam" id="PF04082"/>
    </source>
</evidence>
<evidence type="ECO:0000256" key="5">
    <source>
        <dbReference type="ARBA" id="ARBA00023242"/>
    </source>
</evidence>
<dbReference type="GO" id="GO:0006351">
    <property type="term" value="P:DNA-templated transcription"/>
    <property type="evidence" value="ECO:0007669"/>
    <property type="project" value="InterPro"/>
</dbReference>
<feature type="domain" description="Xylanolytic transcriptional activator regulatory" evidence="7">
    <location>
        <begin position="158"/>
        <end position="306"/>
    </location>
</feature>
<dbReference type="GO" id="GO:0003677">
    <property type="term" value="F:DNA binding"/>
    <property type="evidence" value="ECO:0007669"/>
    <property type="project" value="InterPro"/>
</dbReference>
<evidence type="ECO:0000313" key="8">
    <source>
        <dbReference type="EMBL" id="RFU31138.1"/>
    </source>
</evidence>
<evidence type="ECO:0000256" key="2">
    <source>
        <dbReference type="ARBA" id="ARBA00022723"/>
    </source>
</evidence>
<comment type="subcellular location">
    <subcellularLocation>
        <location evidence="1">Nucleus</location>
    </subcellularLocation>
</comment>
<keyword evidence="3" id="KW-0805">Transcription regulation</keyword>
<evidence type="ECO:0000256" key="4">
    <source>
        <dbReference type="ARBA" id="ARBA00023163"/>
    </source>
</evidence>
<dbReference type="Proteomes" id="UP000258309">
    <property type="component" value="Unassembled WGS sequence"/>
</dbReference>
<feature type="region of interest" description="Disordered" evidence="6">
    <location>
        <begin position="551"/>
        <end position="584"/>
    </location>
</feature>
<dbReference type="STRING" id="5539.A0A3E2HCK1"/>
<dbReference type="OrthoDB" id="424974at2759"/>
<dbReference type="CDD" id="cd12148">
    <property type="entry name" value="fungal_TF_MHR"/>
    <property type="match status" value="1"/>
</dbReference>
<evidence type="ECO:0000256" key="3">
    <source>
        <dbReference type="ARBA" id="ARBA00023015"/>
    </source>
</evidence>
<dbReference type="PANTHER" id="PTHR47338">
    <property type="entry name" value="ZN(II)2CYS6 TRANSCRIPTION FACTOR (EUROFUNG)-RELATED"/>
    <property type="match status" value="1"/>
</dbReference>
<feature type="region of interest" description="Disordered" evidence="6">
    <location>
        <begin position="317"/>
        <end position="344"/>
    </location>
</feature>
<dbReference type="AlphaFoldDB" id="A0A3E2HCK1"/>
<keyword evidence="2" id="KW-0479">Metal-binding</keyword>
<feature type="non-terminal residue" evidence="8">
    <location>
        <position position="1"/>
    </location>
</feature>
<dbReference type="Pfam" id="PF04082">
    <property type="entry name" value="Fungal_trans"/>
    <property type="match status" value="1"/>
</dbReference>
<dbReference type="GO" id="GO:0005634">
    <property type="term" value="C:nucleus"/>
    <property type="evidence" value="ECO:0007669"/>
    <property type="project" value="UniProtKB-SubCell"/>
</dbReference>
<keyword evidence="5" id="KW-0539">Nucleus</keyword>
<sequence>MSHPSNRRQNGHAPNPTEFVKLASLAGMDEAGLDIMTSNKCLRTIASSVARKQNVMGKDPPVHFVPDWSSHAIMMSGDLMLLGTLPECPLRVEDRLRTLEARLAEVAANQERRSWTSPGPISRSPALRDKTIEVPPNQLWLSNETLPPWDVITETARNYLLYCDCQPLPLFHASTFLQSLKNRRPEILLSILALALRFNEGFNAHTDIHLLNGYTEDARHIVMKSVTDGDVGLATLQALCLLSLVDFSNGNTRRASIHCSLAMSLAYSAGLASESSIPISRTQQVERSLCFWSLYIIKQLHGPDFGILEFPEEDNFPAYPESASPPKQPGQIAATVPDDQPSRPGPPDEGIFLYAIDMAVLWSKITAYARRRGKPSKLPPWAPDSEYQIIMAKIMDAETKMPSIHRFKPAEFSKRTPEVTDPFLAHCMAVVATICLQESLTDDDVNLREEKRASFMKCLKFVKSFGRHWPHVERMADKLQRLGETVSLSQPVQTPTRNLLIDLGQFWEILEYSTSSETFSRSSNLFGPSLHSISQPNRNCYYTEMAHTSSLPKPSRVDGQDFATPSTPVTVSRQDSSATGVTEGGNSIPVASLLGEESNLQPPQSFLFSNDELAVLAENLFPQRLAEFDTAGEWWNTGNL</sequence>
<dbReference type="GO" id="GO:0000981">
    <property type="term" value="F:DNA-binding transcription factor activity, RNA polymerase II-specific"/>
    <property type="evidence" value="ECO:0007669"/>
    <property type="project" value="InterPro"/>
</dbReference>
<keyword evidence="4" id="KW-0804">Transcription</keyword>
<keyword evidence="9" id="KW-1185">Reference proteome</keyword>
<evidence type="ECO:0000256" key="1">
    <source>
        <dbReference type="ARBA" id="ARBA00004123"/>
    </source>
</evidence>
<accession>A0A3E2HCK1</accession>
<feature type="compositionally biased region" description="Polar residues" evidence="6">
    <location>
        <begin position="563"/>
        <end position="580"/>
    </location>
</feature>
<dbReference type="OMA" id="YRFAANK"/>
<proteinExistence type="predicted"/>
<protein>
    <recommendedName>
        <fullName evidence="7">Xylanolytic transcriptional activator regulatory domain-containing protein</fullName>
    </recommendedName>
</protein>
<organism evidence="8 9">
    <name type="scientific">Scytalidium lignicola</name>
    <name type="common">Hyphomycete</name>
    <dbReference type="NCBI Taxonomy" id="5539"/>
    <lineage>
        <taxon>Eukaryota</taxon>
        <taxon>Fungi</taxon>
        <taxon>Dikarya</taxon>
        <taxon>Ascomycota</taxon>
        <taxon>Pezizomycotina</taxon>
        <taxon>Leotiomycetes</taxon>
        <taxon>Leotiomycetes incertae sedis</taxon>
        <taxon>Scytalidium</taxon>
    </lineage>
</organism>
<feature type="non-terminal residue" evidence="8">
    <location>
        <position position="640"/>
    </location>
</feature>
<gene>
    <name evidence="8" type="ORF">B7463_g5214</name>
</gene>
<dbReference type="InterPro" id="IPR007219">
    <property type="entry name" value="XnlR_reg_dom"/>
</dbReference>
<dbReference type="EMBL" id="NCSJ02000083">
    <property type="protein sequence ID" value="RFU31138.1"/>
    <property type="molecule type" value="Genomic_DNA"/>
</dbReference>
<name>A0A3E2HCK1_SCYLI</name>
<reference evidence="8 9" key="1">
    <citation type="submission" date="2018-05" db="EMBL/GenBank/DDBJ databases">
        <title>Draft genome sequence of Scytalidium lignicola DSM 105466, a ubiquitous saprotrophic fungus.</title>
        <authorList>
            <person name="Buettner E."/>
            <person name="Gebauer A.M."/>
            <person name="Hofrichter M."/>
            <person name="Liers C."/>
            <person name="Kellner H."/>
        </authorList>
    </citation>
    <scope>NUCLEOTIDE SEQUENCE [LARGE SCALE GENOMIC DNA]</scope>
    <source>
        <strain evidence="8 9">DSM 105466</strain>
    </source>
</reference>
<evidence type="ECO:0000313" key="9">
    <source>
        <dbReference type="Proteomes" id="UP000258309"/>
    </source>
</evidence>
<dbReference type="GO" id="GO:0008270">
    <property type="term" value="F:zinc ion binding"/>
    <property type="evidence" value="ECO:0007669"/>
    <property type="project" value="InterPro"/>
</dbReference>
<evidence type="ECO:0000256" key="6">
    <source>
        <dbReference type="SAM" id="MobiDB-lite"/>
    </source>
</evidence>
<comment type="caution">
    <text evidence="8">The sequence shown here is derived from an EMBL/GenBank/DDBJ whole genome shotgun (WGS) entry which is preliminary data.</text>
</comment>
<dbReference type="PANTHER" id="PTHR47338:SF9">
    <property type="entry name" value="ZN(II)2CYS6 TRANSCRIPTION FACTOR (EUROFUNG)"/>
    <property type="match status" value="1"/>
</dbReference>
<dbReference type="InterPro" id="IPR050815">
    <property type="entry name" value="TF_fung"/>
</dbReference>